<evidence type="ECO:0000313" key="1">
    <source>
        <dbReference type="EMBL" id="WBV60007.1"/>
    </source>
</evidence>
<protein>
    <submittedName>
        <fullName evidence="1">Uncharacterized protein</fullName>
    </submittedName>
</protein>
<evidence type="ECO:0000313" key="2">
    <source>
        <dbReference type="Proteomes" id="UP001210978"/>
    </source>
</evidence>
<dbReference type="Proteomes" id="UP001210978">
    <property type="component" value="Chromosome"/>
</dbReference>
<organism evidence="1 2">
    <name type="scientific">Chryseobacterium camelliae</name>
    <dbReference type="NCBI Taxonomy" id="1265445"/>
    <lineage>
        <taxon>Bacteria</taxon>
        <taxon>Pseudomonadati</taxon>
        <taxon>Bacteroidota</taxon>
        <taxon>Flavobacteriia</taxon>
        <taxon>Flavobacteriales</taxon>
        <taxon>Weeksellaceae</taxon>
        <taxon>Chryseobacterium group</taxon>
        <taxon>Chryseobacterium</taxon>
    </lineage>
</organism>
<name>A0ABY7QK39_9FLAO</name>
<keyword evidence="2" id="KW-1185">Reference proteome</keyword>
<accession>A0ABY7QK39</accession>
<gene>
    <name evidence="1" type="ORF">PFY12_13295</name>
</gene>
<reference evidence="1 2" key="1">
    <citation type="submission" date="2023-01" db="EMBL/GenBank/DDBJ databases">
        <title>Complete genome of Chryseobacterium camelliae VAN22-5A.</title>
        <authorList>
            <person name="Zong G."/>
            <person name="Cao G."/>
        </authorList>
    </citation>
    <scope>NUCLEOTIDE SEQUENCE [LARGE SCALE GENOMIC DNA]</scope>
    <source>
        <strain evidence="1 2">VAN22-5A</strain>
    </source>
</reference>
<sequence>MSAHKPKVKVGNFGNVKTFYISEFNFGSKTVSSEELKMEVFGKLSQRIAEKYRYNDTILIERMTMPYYNEKAFFIIENDNSAYKLPWLDNGFVTKSNKKGLAIRIISSKVEVKTVLKCVEYAILNQKKLNRNLITVNFKYGEDNNMPLKVNSDDFINEIIAQPSALVEELMNTEILLLDNGALRTEISWKNNDFIFTKNTKYLKEDNVYKNEYVSHKVSDFKYYIDSFDSSYFIIFNDVNIFTYFDGLEENTSPKINVENNWYAFNLARENLGNKIILYDTNEYFYVYNINKKLLQKIE</sequence>
<dbReference type="EMBL" id="CP115859">
    <property type="protein sequence ID" value="WBV60007.1"/>
    <property type="molecule type" value="Genomic_DNA"/>
</dbReference>
<proteinExistence type="predicted"/>
<dbReference type="RefSeq" id="WP_271148355.1">
    <property type="nucleotide sequence ID" value="NZ_CP115859.1"/>
</dbReference>